<accession>A0AAJ6B1F1</accession>
<protein>
    <submittedName>
        <fullName evidence="2">Uncharacterized protein</fullName>
    </submittedName>
</protein>
<organism evidence="2 3">
    <name type="scientific">Candidatus Devosia phytovorans</name>
    <dbReference type="NCBI Taxonomy" id="3121372"/>
    <lineage>
        <taxon>Bacteria</taxon>
        <taxon>Pseudomonadati</taxon>
        <taxon>Pseudomonadota</taxon>
        <taxon>Alphaproteobacteria</taxon>
        <taxon>Hyphomicrobiales</taxon>
        <taxon>Devosiaceae</taxon>
        <taxon>Devosia</taxon>
    </lineage>
</organism>
<proteinExistence type="predicted"/>
<evidence type="ECO:0000313" key="2">
    <source>
        <dbReference type="EMBL" id="WEK05721.1"/>
    </source>
</evidence>
<dbReference type="Proteomes" id="UP001217476">
    <property type="component" value="Chromosome"/>
</dbReference>
<name>A0AAJ6B1F1_9HYPH</name>
<sequence>MTTTEISSERPWEFDRFINGVLMAEGVTVKHAATAQQAFMKAASLTSKGPNREIPVLVLRDRRAAGGEAVAWTDKNGIEFLSRGYGIDVSAERGTMGRCVGLYLHPSNSGVAVPDIQAAICSALLNSFPMADKIADNYAAVAAKAVADLHPSPDTGKSQDQEGTWSNGGKEWTPAVAEVVITDEMVERLRQSAFSEAGIWCPSTGQCRTMLTAALSTKKDA</sequence>
<evidence type="ECO:0000313" key="3">
    <source>
        <dbReference type="Proteomes" id="UP001217476"/>
    </source>
</evidence>
<dbReference type="AlphaFoldDB" id="A0AAJ6B1F1"/>
<feature type="compositionally biased region" description="Polar residues" evidence="1">
    <location>
        <begin position="155"/>
        <end position="167"/>
    </location>
</feature>
<dbReference type="EMBL" id="CP119312">
    <property type="protein sequence ID" value="WEK05721.1"/>
    <property type="molecule type" value="Genomic_DNA"/>
</dbReference>
<evidence type="ECO:0000256" key="1">
    <source>
        <dbReference type="SAM" id="MobiDB-lite"/>
    </source>
</evidence>
<gene>
    <name evidence="2" type="ORF">P0Y65_05560</name>
</gene>
<feature type="region of interest" description="Disordered" evidence="1">
    <location>
        <begin position="150"/>
        <end position="170"/>
    </location>
</feature>
<reference evidence="2" key="1">
    <citation type="submission" date="2023-03" db="EMBL/GenBank/DDBJ databases">
        <title>Andean soil-derived lignocellulolytic bacterial consortium as a source of novel taxa and putative plastic-active enzymes.</title>
        <authorList>
            <person name="Diaz-Garcia L."/>
            <person name="Chuvochina M."/>
            <person name="Feuerriegel G."/>
            <person name="Bunk B."/>
            <person name="Sproer C."/>
            <person name="Streit W.R."/>
            <person name="Rodriguez L.M."/>
            <person name="Overmann J."/>
            <person name="Jimenez D.J."/>
        </authorList>
    </citation>
    <scope>NUCLEOTIDE SEQUENCE</scope>
    <source>
        <strain evidence="2">MAG 4196</strain>
    </source>
</reference>